<dbReference type="EMBL" id="CP066775">
    <property type="protein sequence ID" value="QQL50865.1"/>
    <property type="molecule type" value="Genomic_DNA"/>
</dbReference>
<evidence type="ECO:0000313" key="6">
    <source>
        <dbReference type="EMBL" id="QQL50865.1"/>
    </source>
</evidence>
<evidence type="ECO:0000256" key="5">
    <source>
        <dbReference type="ARBA" id="ARBA00023136"/>
    </source>
</evidence>
<evidence type="ECO:0000256" key="3">
    <source>
        <dbReference type="ARBA" id="ARBA00022692"/>
    </source>
</evidence>
<keyword evidence="4" id="KW-1133">Transmembrane helix</keyword>
<dbReference type="InterPro" id="IPR050833">
    <property type="entry name" value="Poly_Biosynth_Transport"/>
</dbReference>
<dbReference type="Pfam" id="PF01943">
    <property type="entry name" value="Polysacc_synt"/>
    <property type="match status" value="1"/>
</dbReference>
<gene>
    <name evidence="6" type="ORF">GO620_005245</name>
</gene>
<dbReference type="AlphaFoldDB" id="A0A6I4I6J8"/>
<accession>A0A6I4I6J8</accession>
<comment type="subcellular location">
    <subcellularLocation>
        <location evidence="1">Cell membrane</location>
        <topology evidence="1">Multi-pass membrane protein</topology>
    </subcellularLocation>
</comment>
<keyword evidence="3" id="KW-0812">Transmembrane</keyword>
<name>A0A6I4I6J8_9SPHI</name>
<dbReference type="RefSeq" id="WP_157526636.1">
    <property type="nucleotide sequence ID" value="NZ_CP066775.1"/>
</dbReference>
<dbReference type="PANTHER" id="PTHR30250">
    <property type="entry name" value="PST FAMILY PREDICTED COLANIC ACID TRANSPORTER"/>
    <property type="match status" value="1"/>
</dbReference>
<evidence type="ECO:0000256" key="1">
    <source>
        <dbReference type="ARBA" id="ARBA00004651"/>
    </source>
</evidence>
<dbReference type="GO" id="GO:0005886">
    <property type="term" value="C:plasma membrane"/>
    <property type="evidence" value="ECO:0007669"/>
    <property type="project" value="UniProtKB-SubCell"/>
</dbReference>
<keyword evidence="5" id="KW-0472">Membrane</keyword>
<reference evidence="6 7" key="1">
    <citation type="submission" date="2020-12" db="EMBL/GenBank/DDBJ databases">
        <title>HMF7856_wgs.fasta genome submission.</title>
        <authorList>
            <person name="Kang H."/>
            <person name="Kim H."/>
            <person name="Joh K."/>
        </authorList>
    </citation>
    <scope>NUCLEOTIDE SEQUENCE [LARGE SCALE GENOMIC DNA]</scope>
    <source>
        <strain evidence="6 7">HMF7856</strain>
    </source>
</reference>
<evidence type="ECO:0000256" key="2">
    <source>
        <dbReference type="ARBA" id="ARBA00022475"/>
    </source>
</evidence>
<dbReference type="InterPro" id="IPR002797">
    <property type="entry name" value="Polysacc_synth"/>
</dbReference>
<sequence length="480" mass="53501">MTVVKNYFFNLIFTLANVLFPIVSFPYVSRILGPAGIGKVQFAFSFALYFCMLAAIGIPIYGAKEVARHRDDPAGRAKVFSELVTIYFISSIIFSTCYFLIISFVPYFTGDPLTYRAAGILVFTSFCSVEWIYTGMEDFKSIALRSVAFKLLNLILLFMLVKTPADFRVYLYLMMFAFIGNNLLSIFLLKGKVKLSFTNLKLRHHITPLLYIFATTLAGSMYAEMDTVLLGFLSNSKTVGLYTAAVKFSKISIPFVTSMGVILLPKAGKDFADRNLESVQRSLDQTFKFLVFFSVPLVIGLIMLAPELISLFSGREFLPAAQGMRILALLPLIIGFAHMLLFMVMVPAGLNRAMFFCVLSGVAVSVLLNFLLVPRYQATGCAVANICAEIAVSGLYFHIIRQRYAFKYNWVLIPQALLSAALFVPIIWAIKEAHIIPIGIIICAAVSCAVVYITTQTWVFKNRLAYQFFALAKSKLNISA</sequence>
<evidence type="ECO:0000313" key="7">
    <source>
        <dbReference type="Proteomes" id="UP000429232"/>
    </source>
</evidence>
<dbReference type="CDD" id="cd13128">
    <property type="entry name" value="MATE_Wzx_like"/>
    <property type="match status" value="1"/>
</dbReference>
<keyword evidence="2" id="KW-1003">Cell membrane</keyword>
<evidence type="ECO:0000256" key="4">
    <source>
        <dbReference type="ARBA" id="ARBA00022989"/>
    </source>
</evidence>
<dbReference type="PANTHER" id="PTHR30250:SF11">
    <property type="entry name" value="O-ANTIGEN TRANSPORTER-RELATED"/>
    <property type="match status" value="1"/>
</dbReference>
<organism evidence="6 7">
    <name type="scientific">Mucilaginibacter ginkgonis</name>
    <dbReference type="NCBI Taxonomy" id="2682091"/>
    <lineage>
        <taxon>Bacteria</taxon>
        <taxon>Pseudomonadati</taxon>
        <taxon>Bacteroidota</taxon>
        <taxon>Sphingobacteriia</taxon>
        <taxon>Sphingobacteriales</taxon>
        <taxon>Sphingobacteriaceae</taxon>
        <taxon>Mucilaginibacter</taxon>
    </lineage>
</organism>
<dbReference type="KEGG" id="mgik:GO620_005245"/>
<dbReference type="Proteomes" id="UP000429232">
    <property type="component" value="Chromosome"/>
</dbReference>
<proteinExistence type="predicted"/>
<keyword evidence="7" id="KW-1185">Reference proteome</keyword>
<protein>
    <submittedName>
        <fullName evidence="6">Flippase</fullName>
    </submittedName>
</protein>